<reference evidence="2" key="1">
    <citation type="submission" date="2022-10" db="EMBL/GenBank/DDBJ databases">
        <authorList>
            <person name="Chen Y."/>
            <person name="Dougan E. K."/>
            <person name="Chan C."/>
            <person name="Rhodes N."/>
            <person name="Thang M."/>
        </authorList>
    </citation>
    <scope>NUCLEOTIDE SEQUENCE</scope>
</reference>
<protein>
    <submittedName>
        <fullName evidence="2">Uncharacterized protein</fullName>
    </submittedName>
</protein>
<evidence type="ECO:0000313" key="2">
    <source>
        <dbReference type="EMBL" id="CAI4014130.1"/>
    </source>
</evidence>
<dbReference type="EMBL" id="CAMXCT030006201">
    <property type="protein sequence ID" value="CAL4801442.1"/>
    <property type="molecule type" value="Genomic_DNA"/>
</dbReference>
<dbReference type="EMBL" id="CAMXCT020006201">
    <property type="protein sequence ID" value="CAL1167505.1"/>
    <property type="molecule type" value="Genomic_DNA"/>
</dbReference>
<evidence type="ECO:0000256" key="1">
    <source>
        <dbReference type="SAM" id="MobiDB-lite"/>
    </source>
</evidence>
<accession>A0A9P1DR16</accession>
<proteinExistence type="predicted"/>
<sequence length="548" mass="63241">MSESVGLTQEIEMAMDADYPDGAHLQASSPEVQPPEIDAPPAKFRAFSDVQRSAHLAPPPPDVRPEQAKSLLDVWKNYRTWGSNNYPNLPVHVRTMMELMNCIASMNVSNYQMSTKQKLLLIMLVDGEHWRAHDRQMFYYENGVWKMKPSLTIEVWDLFLAVEGLLLTVSKRFEDQEGDARPAWNWNAIRDVVSDTIQGHVHDALHFFGNVAKEASDHLRQVTSNKAWKALWLRRCADMLASFRVNWDSNKVQSLSKLFLLEWDTPLPKSQGVCFRDVYLDADWKPASKSPSNDCYMHVDYAFYIENLLQEYPNINLQQHQEGLRLFLESLYFQNEHIFQVKLCFLHAAFKKACTSKMIFEIGKGGDGKGMECRDRLQACEHLKRRIVCFRIGKARFVLDDHAVNYEHGVFRLIPQDELVPFLTHPATASCFFRDWCLPFFQENSLDECLKMILDLSHVHEDLVNDTNWLASRLSGWNGPAGTDIDLQTENDELITIVHRKTPMKTFIKEYLISKVEDIPGAVQSTRDRRTKLQFFLSALDHSTIKLP</sequence>
<dbReference type="AlphaFoldDB" id="A0A9P1DR16"/>
<feature type="region of interest" description="Disordered" evidence="1">
    <location>
        <begin position="16"/>
        <end position="40"/>
    </location>
</feature>
<reference evidence="3" key="2">
    <citation type="submission" date="2024-04" db="EMBL/GenBank/DDBJ databases">
        <authorList>
            <person name="Chen Y."/>
            <person name="Shah S."/>
            <person name="Dougan E. K."/>
            <person name="Thang M."/>
            <person name="Chan C."/>
        </authorList>
    </citation>
    <scope>NUCLEOTIDE SEQUENCE [LARGE SCALE GENOMIC DNA]</scope>
</reference>
<name>A0A9P1DR16_9DINO</name>
<dbReference type="EMBL" id="CAMXCT010006201">
    <property type="protein sequence ID" value="CAI4014130.1"/>
    <property type="molecule type" value="Genomic_DNA"/>
</dbReference>
<dbReference type="OrthoDB" id="434239at2759"/>
<evidence type="ECO:0000313" key="3">
    <source>
        <dbReference type="EMBL" id="CAL1167505.1"/>
    </source>
</evidence>
<comment type="caution">
    <text evidence="2">The sequence shown here is derived from an EMBL/GenBank/DDBJ whole genome shotgun (WGS) entry which is preliminary data.</text>
</comment>
<gene>
    <name evidence="2" type="ORF">C1SCF055_LOCUS39054</name>
</gene>
<evidence type="ECO:0000313" key="4">
    <source>
        <dbReference type="Proteomes" id="UP001152797"/>
    </source>
</evidence>
<dbReference type="Proteomes" id="UP001152797">
    <property type="component" value="Unassembled WGS sequence"/>
</dbReference>
<organism evidence="2">
    <name type="scientific">Cladocopium goreaui</name>
    <dbReference type="NCBI Taxonomy" id="2562237"/>
    <lineage>
        <taxon>Eukaryota</taxon>
        <taxon>Sar</taxon>
        <taxon>Alveolata</taxon>
        <taxon>Dinophyceae</taxon>
        <taxon>Suessiales</taxon>
        <taxon>Symbiodiniaceae</taxon>
        <taxon>Cladocopium</taxon>
    </lineage>
</organism>
<keyword evidence="4" id="KW-1185">Reference proteome</keyword>